<keyword evidence="2" id="KW-0732">Signal</keyword>
<keyword evidence="1" id="KW-1133">Transmembrane helix</keyword>
<organism evidence="3 4">
    <name type="scientific">Parvularcula mediterranea</name>
    <dbReference type="NCBI Taxonomy" id="2732508"/>
    <lineage>
        <taxon>Bacteria</taxon>
        <taxon>Pseudomonadati</taxon>
        <taxon>Pseudomonadota</taxon>
        <taxon>Alphaproteobacteria</taxon>
        <taxon>Parvularculales</taxon>
        <taxon>Parvularculaceae</taxon>
        <taxon>Parvularcula</taxon>
    </lineage>
</organism>
<reference evidence="3 4" key="1">
    <citation type="submission" date="2020-05" db="EMBL/GenBank/DDBJ databases">
        <title>Parvularcula mediterraneae sp. nov., isolated from polypropylene straw from shallow seawater of the seashore of Laganas in Zakynthos island, Greece.</title>
        <authorList>
            <person name="Szabo I."/>
            <person name="Al-Omari J."/>
            <person name="Rado J."/>
            <person name="Szerdahelyi G.S."/>
        </authorList>
    </citation>
    <scope>NUCLEOTIDE SEQUENCE [LARGE SCALE GENOMIC DNA]</scope>
    <source>
        <strain evidence="3 4">ZS-1/3</strain>
    </source>
</reference>
<dbReference type="AlphaFoldDB" id="A0A7Y3W3Y6"/>
<evidence type="ECO:0000256" key="2">
    <source>
        <dbReference type="SAM" id="SignalP"/>
    </source>
</evidence>
<evidence type="ECO:0000256" key="1">
    <source>
        <dbReference type="SAM" id="Phobius"/>
    </source>
</evidence>
<evidence type="ECO:0000313" key="4">
    <source>
        <dbReference type="Proteomes" id="UP000536835"/>
    </source>
</evidence>
<dbReference type="RefSeq" id="WP_173196022.1">
    <property type="nucleotide sequence ID" value="NZ_JABFCX010000002.1"/>
</dbReference>
<feature type="transmembrane region" description="Helical" evidence="1">
    <location>
        <begin position="155"/>
        <end position="174"/>
    </location>
</feature>
<evidence type="ECO:0000313" key="3">
    <source>
        <dbReference type="EMBL" id="NNU14949.1"/>
    </source>
</evidence>
<dbReference type="EMBL" id="JABFCX010000002">
    <property type="protein sequence ID" value="NNU14949.1"/>
    <property type="molecule type" value="Genomic_DNA"/>
</dbReference>
<accession>A0A7Y3W3Y6</accession>
<keyword evidence="4" id="KW-1185">Reference proteome</keyword>
<feature type="chain" id="PRO_5031433848" evidence="2">
    <location>
        <begin position="22"/>
        <end position="182"/>
    </location>
</feature>
<dbReference type="Proteomes" id="UP000536835">
    <property type="component" value="Unassembled WGS sequence"/>
</dbReference>
<dbReference type="NCBIfam" id="TIGR03370">
    <property type="entry name" value="VPLPA-CTERM"/>
    <property type="match status" value="1"/>
</dbReference>
<sequence>MKYFAQAALGAATMLMGAAHAAPLTWTFEDTYLQDEREIVGTYDFDADTGTYSNIDVTILDYDGSTYLEFDSVNSSSTGNSMFMSFVFMDDVSDGASVLDIELVSAMTSAGGSIDINQQGLSQLGMCLTFNNFPCLAGQGQATGFLDGFVTAEAVPLPAAAFFMAAGLAGFGGMRMKKKAAQ</sequence>
<proteinExistence type="predicted"/>
<feature type="signal peptide" evidence="2">
    <location>
        <begin position="1"/>
        <end position="21"/>
    </location>
</feature>
<comment type="caution">
    <text evidence="3">The sequence shown here is derived from an EMBL/GenBank/DDBJ whole genome shotgun (WGS) entry which is preliminary data.</text>
</comment>
<keyword evidence="1" id="KW-0812">Transmembrane</keyword>
<keyword evidence="1" id="KW-0472">Membrane</keyword>
<name>A0A7Y3W3Y6_9PROT</name>
<protein>
    <submittedName>
        <fullName evidence="3">VPLPA-CTERM sorting domain-containing protein</fullName>
    </submittedName>
</protein>
<dbReference type="InterPro" id="IPR022472">
    <property type="entry name" value="VPLPA-CTERM"/>
</dbReference>
<gene>
    <name evidence="3" type="ORF">HK107_01255</name>
</gene>